<dbReference type="InterPro" id="IPR002909">
    <property type="entry name" value="IPT_dom"/>
</dbReference>
<dbReference type="Proteomes" id="UP001164746">
    <property type="component" value="Chromosome 14"/>
</dbReference>
<accession>A0ABY7FZM5</accession>
<keyword evidence="3" id="KW-1185">Reference proteome</keyword>
<dbReference type="InterPro" id="IPR046800">
    <property type="entry name" value="Plexin_RBD"/>
</dbReference>
<reference evidence="2" key="1">
    <citation type="submission" date="2022-11" db="EMBL/GenBank/DDBJ databases">
        <title>Centuries of genome instability and evolution in soft-shell clam transmissible cancer (bioRxiv).</title>
        <authorList>
            <person name="Hart S.F.M."/>
            <person name="Yonemitsu M.A."/>
            <person name="Giersch R.M."/>
            <person name="Beal B.F."/>
            <person name="Arriagada G."/>
            <person name="Davis B.W."/>
            <person name="Ostrander E.A."/>
            <person name="Goff S.P."/>
            <person name="Metzger M.J."/>
        </authorList>
    </citation>
    <scope>NUCLEOTIDE SEQUENCE</scope>
    <source>
        <strain evidence="2">MELC-2E11</strain>
        <tissue evidence="2">Siphon/mantle</tissue>
    </source>
</reference>
<evidence type="ECO:0000259" key="1">
    <source>
        <dbReference type="SMART" id="SM00429"/>
    </source>
</evidence>
<dbReference type="InterPro" id="IPR008936">
    <property type="entry name" value="Rho_GTPase_activation_prot"/>
</dbReference>
<dbReference type="InterPro" id="IPR014756">
    <property type="entry name" value="Ig_E-set"/>
</dbReference>
<dbReference type="SMART" id="SM00429">
    <property type="entry name" value="IPT"/>
    <property type="match status" value="2"/>
</dbReference>
<dbReference type="InterPro" id="IPR031148">
    <property type="entry name" value="Plexin"/>
</dbReference>
<feature type="non-terminal residue" evidence="2">
    <location>
        <position position="1"/>
    </location>
</feature>
<dbReference type="SUPFAM" id="SSF48350">
    <property type="entry name" value="GTPase activation domain, GAP"/>
    <property type="match status" value="1"/>
</dbReference>
<protein>
    <submittedName>
        <fullName evidence="2">PLXA1-like protein</fullName>
    </submittedName>
</protein>
<feature type="domain" description="IPT/TIG" evidence="1">
    <location>
        <begin position="381"/>
        <end position="474"/>
    </location>
</feature>
<evidence type="ECO:0000313" key="2">
    <source>
        <dbReference type="EMBL" id="WAR26729.1"/>
    </source>
</evidence>
<dbReference type="InterPro" id="IPR013783">
    <property type="entry name" value="Ig-like_fold"/>
</dbReference>
<dbReference type="SUPFAM" id="SSF81296">
    <property type="entry name" value="E set domains"/>
    <property type="match status" value="2"/>
</dbReference>
<dbReference type="Pfam" id="PF20170">
    <property type="entry name" value="Plexin_RBD"/>
    <property type="match status" value="1"/>
</dbReference>
<dbReference type="Pfam" id="PF08337">
    <property type="entry name" value="Plexin_cytopl"/>
    <property type="match status" value="1"/>
</dbReference>
<dbReference type="EMBL" id="CP111025">
    <property type="protein sequence ID" value="WAR26729.1"/>
    <property type="molecule type" value="Genomic_DNA"/>
</dbReference>
<name>A0ABY7FZM5_MYAAR</name>
<dbReference type="Gene3D" id="2.60.40.10">
    <property type="entry name" value="Immunoglobulins"/>
    <property type="match status" value="4"/>
</dbReference>
<dbReference type="PANTHER" id="PTHR22625:SF44">
    <property type="entry name" value="PLEXIN-B"/>
    <property type="match status" value="1"/>
</dbReference>
<proteinExistence type="predicted"/>
<gene>
    <name evidence="2" type="ORF">MAR_012433</name>
</gene>
<feature type="domain" description="IPT/TIG" evidence="1">
    <location>
        <begin position="475"/>
        <end position="564"/>
    </location>
</feature>
<evidence type="ECO:0000313" key="3">
    <source>
        <dbReference type="Proteomes" id="UP001164746"/>
    </source>
</evidence>
<dbReference type="Gene3D" id="1.10.506.10">
    <property type="entry name" value="GTPase Activation - p120gap, domain 1"/>
    <property type="match status" value="2"/>
</dbReference>
<dbReference type="Gene3D" id="3.10.20.90">
    <property type="entry name" value="Phosphatidylinositol 3-kinase Catalytic Subunit, Chain A, domain 1"/>
    <property type="match status" value="1"/>
</dbReference>
<dbReference type="InterPro" id="IPR013548">
    <property type="entry name" value="Plexin_cytoplasmic_RasGAP_dom"/>
</dbReference>
<sequence>ALVFPREEAEVLSWRAVVDSRHAVLPDMFVYGYKLCTTTPQCLNSEWILAAGSASICPRINQTSPDEIRTDHSSELTLTLSHNLRIGLGLRCQFESLVDNKTILMNSSVSGVERADEVTVLCRSPDWTKLEHHVQGTSIVSVLLFTNVSSVAVMRGELTVFVCETFSRCGNCIFSRRTCKWCPLEGRCIKENNSCNRNEWSQLNEANEVLSFVEIGKESKCPNVTNYTVSAPNVLNSSGVAHLAIEESNNITVKGLNFIETNGFASYHCSVKNSDLPGGEKHFKAKRINDTEIMCHIPKEGIPRNLDSTTSLHVDLQSKQLDGLSLQVVFYQCGSLIYPTNNCGQCESFKYYQPYLRCQWCNGQCIYAGKHCVTAETTCPEPVITKVYPLSAHINAVTPITVEGFNLGSHYNETINAVSVGNISCYNYTADVVNISTRITCKLGPSERETTENVTVNIRGNNPVVFEKHSFNFKIPRLIRIFPDYGPLSGGTNVTIYGEHLDTGWERKIKIGEQLCGLVTVPAFMKPTLAECKTVKSYSTIQTNASISMVFDNEAVEGINFTYVPDPVVWDIQPRKSFERVSFIMDDVDLVRNLPSNISELLYYPDPTLYNFTETLNFTQVIVIKGEHLNVAATAEDVQVLIDCEICNVTTLEHDRVICNAPTSAPKCNITGQTLFTIKVSIGFLTREVGQMVYEISDPMDIKLIVGVVAGVVLFLFVWLFSIGFKPIKKRLLRAQIQQERKGYEHKLDKMEGRYRNQCREEFAALQTAMVDLTSELEGGNVLFREFDDFACKTLLFAEGSLGLMSPPPITSRQFLLTFIRAIEKQNSFTIHDRSDVATYLMVINHDNMEFLTSILTDLLDALIDKNVAANTPKLLLRRSESVAEKLLTHWLSVCLYHYLKEHTGSVLFILYQAIKIQAMKGPLDYITSCAKYTLSEDKLFTETYQPKSLSLEVDHFHYIENQQKTINVVVLDCDTITQAKDKMLEILYKNAGYSQRPSVHATVLVEESDGTRRTLHDEDESSEKDGLWKKINTLQHYNVQDGVKMYLELNREHLTMSVNIKTATSPESFIIGGIRKSKPIVRTISGSNYWHLMKQHNKDEEVKLASDFFLPRLINTKGTLQEYIDDFYSKILHVPNDPPIIIKFLFDKLDSAANRCNITDPDVIHTWKCNSLLLRFWVNIIKNPEFVFDIHKPVIVDSCLSVIAQTLMDSCSTTESRLGPGSPSNKLLFAKEIPRYRKMVQEYFAEMKSRPAVSEQELNSFLTEKISQKISGKVYQSTALLEMFKFAKRYREKISAEMENEEAEHPGTSSSMSSKLQCIYMAMDEFQQ</sequence>
<dbReference type="PANTHER" id="PTHR22625">
    <property type="entry name" value="PLEXIN"/>
    <property type="match status" value="1"/>
</dbReference>
<dbReference type="Pfam" id="PF01833">
    <property type="entry name" value="TIG"/>
    <property type="match status" value="2"/>
</dbReference>
<organism evidence="2 3">
    <name type="scientific">Mya arenaria</name>
    <name type="common">Soft-shell clam</name>
    <dbReference type="NCBI Taxonomy" id="6604"/>
    <lineage>
        <taxon>Eukaryota</taxon>
        <taxon>Metazoa</taxon>
        <taxon>Spiralia</taxon>
        <taxon>Lophotrochozoa</taxon>
        <taxon>Mollusca</taxon>
        <taxon>Bivalvia</taxon>
        <taxon>Autobranchia</taxon>
        <taxon>Heteroconchia</taxon>
        <taxon>Euheterodonta</taxon>
        <taxon>Imparidentia</taxon>
        <taxon>Neoheterodontei</taxon>
        <taxon>Myida</taxon>
        <taxon>Myoidea</taxon>
        <taxon>Myidae</taxon>
        <taxon>Mya</taxon>
    </lineage>
</organism>